<dbReference type="OrthoDB" id="880742at2"/>
<sequence length="224" mass="26232">MNYKKLNGWARRAFFLLMFIILTQCRSDARWEQPVQTQIASDTLDVTAFNIEHETSSPELADWVLFEIGQEIICAPYGWKAKPRKHELALLPPSSTDSIERITFTRIYKNIDSLDYNAFARGISEKAFDGFAVQGADTLKKLVFQHDFAYERNVEFIYNTIAYKGYCIVYVDDRFVYKYQITLSNDRLNKYNGDLFKDIIGNLQINKKYIMRNENPLKQLIFVD</sequence>
<dbReference type="RefSeq" id="WP_139255130.1">
    <property type="nucleotide sequence ID" value="NZ_FNOV01000004.1"/>
</dbReference>
<organism evidence="1 2">
    <name type="scientific">Hymenobacter psychrophilus</name>
    <dbReference type="NCBI Taxonomy" id="651662"/>
    <lineage>
        <taxon>Bacteria</taxon>
        <taxon>Pseudomonadati</taxon>
        <taxon>Bacteroidota</taxon>
        <taxon>Cytophagia</taxon>
        <taxon>Cytophagales</taxon>
        <taxon>Hymenobacteraceae</taxon>
        <taxon>Hymenobacter</taxon>
    </lineage>
</organism>
<gene>
    <name evidence="1" type="ORF">SAMN04488069_104213</name>
</gene>
<proteinExistence type="predicted"/>
<evidence type="ECO:0000313" key="2">
    <source>
        <dbReference type="Proteomes" id="UP000199249"/>
    </source>
</evidence>
<keyword evidence="2" id="KW-1185">Reference proteome</keyword>
<dbReference type="AlphaFoldDB" id="A0A1H3FSX3"/>
<protein>
    <submittedName>
        <fullName evidence="1">Uncharacterized protein</fullName>
    </submittedName>
</protein>
<name>A0A1H3FSX3_9BACT</name>
<reference evidence="2" key="1">
    <citation type="submission" date="2016-10" db="EMBL/GenBank/DDBJ databases">
        <authorList>
            <person name="Varghese N."/>
            <person name="Submissions S."/>
        </authorList>
    </citation>
    <scope>NUCLEOTIDE SEQUENCE [LARGE SCALE GENOMIC DNA]</scope>
    <source>
        <strain evidence="2">CGMCC 1.8975</strain>
    </source>
</reference>
<dbReference type="EMBL" id="FNOV01000004">
    <property type="protein sequence ID" value="SDX94030.1"/>
    <property type="molecule type" value="Genomic_DNA"/>
</dbReference>
<dbReference type="Proteomes" id="UP000199249">
    <property type="component" value="Unassembled WGS sequence"/>
</dbReference>
<accession>A0A1H3FSX3</accession>
<evidence type="ECO:0000313" key="1">
    <source>
        <dbReference type="EMBL" id="SDX94030.1"/>
    </source>
</evidence>